<feature type="domain" description="Nuclear condensin complex subunit 3 C-terminal" evidence="9">
    <location>
        <begin position="516"/>
        <end position="848"/>
    </location>
</feature>
<evidence type="ECO:0000256" key="6">
    <source>
        <dbReference type="ARBA" id="ARBA00023067"/>
    </source>
</evidence>
<evidence type="ECO:0000313" key="10">
    <source>
        <dbReference type="EMBL" id="KAF6150814.1"/>
    </source>
</evidence>
<keyword evidence="4" id="KW-0132">Cell division</keyword>
<dbReference type="PANTHER" id="PTHR14418">
    <property type="entry name" value="CONDENSIN COMPLEX SUBUNIT 3-RELATED"/>
    <property type="match status" value="1"/>
</dbReference>
<dbReference type="GO" id="GO:0051301">
    <property type="term" value="P:cell division"/>
    <property type="evidence" value="ECO:0007669"/>
    <property type="project" value="UniProtKB-KW"/>
</dbReference>
<dbReference type="InterPro" id="IPR016024">
    <property type="entry name" value="ARM-type_fold"/>
</dbReference>
<dbReference type="SUPFAM" id="SSF48371">
    <property type="entry name" value="ARM repeat"/>
    <property type="match status" value="1"/>
</dbReference>
<sequence length="1017" mass="112758">MADNKVGNHLMQQISRLLDESRASNAIHNRKLKELSKLRSSSSHPQFFTAFSKSITPLFDFQRRTSSAERIVRFVAIFAAYRDEKNPAVCDAFLELFLQFLLTASLALNKTARFRACQLISEIIMRLPDDAEVSSDVWDEVIESMKVRVGDKVPGIRTSAVRALARFTNDAENSDIVDLFLEALSFEQNAEVRKTIVLSLPPSNATSTTIIGCTLDVSEAVRRAAYCVLANKFPLQSLSIKLRTVILQRGLADRSTSVTKRCLNLMKDDWLVKCCNGDPVAFLKFLDVETYESVGESVMVSLLKGDMVDLQGDQRIQLFVVSTFNTSEGSPSWKLMEAELALYWRTVCRHLQTEAQAKGSDAAVTTGTEAAVYAAEASDKNDLLERFLPATVSDYVGLVQTHLIAGPTYRFTSRQLLLLGVMLDFSDASNRKVASAFVHELLHRPLEDEVDEDGNKVIIGDGINLGGDRDWATAVSELAKKVHASAGEFEAVTLRVVEELARSCRERVADFMHWMHCLAVTGLLLENLTSFRCLQGGPVGPSELLHSLLLPGTKHVHLDVQRVATRCLGLFGLLQRKPSEELVKQLRLSFVNGPSPVSVMASKALVDLGMWHGPLEVDRAMGYDSLKQSESNKISFSPVDFCDADCNLSVELLDLLYAGLGRDDWGECLETDDHESVRAILCEGFAKTLLLSDKYPSISASLHPVLLAKLVKLYFSNETEDLQRLKQCLSVFFEHYPALSANHKASIFGNATGSSVIVSNLRKRAIQASRFMLQMMQAPLYSKETEMKGVDGNEKSPDASDKTSIDFDCGEEGLAIRIAVEVANFFKKKTAAEKAYVSGLCKIAVLLHFRPTEQGAIKCMRGLLNQMAECMSADKELLKELKCMGEHLKALDEHPDQQLLQDQADLIFGRLDLDRTVDMDILPAELPTQVTKPSRSRRRVRREEVSSSSDEEETLPTFAVPATPSQTITRSQRASKTAAMSKMTAKKVVILEGNCVDDDDDRISDVTSEDESDAFEQ</sequence>
<comment type="subcellular location">
    <subcellularLocation>
        <location evidence="1">Chromosome</location>
    </subcellularLocation>
</comment>
<protein>
    <recommendedName>
        <fullName evidence="9">Nuclear condensin complex subunit 3 C-terminal domain-containing protein</fullName>
    </recommendedName>
</protein>
<keyword evidence="6" id="KW-0226">DNA condensation</keyword>
<organism evidence="10 11">
    <name type="scientific">Kingdonia uniflora</name>
    <dbReference type="NCBI Taxonomy" id="39325"/>
    <lineage>
        <taxon>Eukaryota</taxon>
        <taxon>Viridiplantae</taxon>
        <taxon>Streptophyta</taxon>
        <taxon>Embryophyta</taxon>
        <taxon>Tracheophyta</taxon>
        <taxon>Spermatophyta</taxon>
        <taxon>Magnoliopsida</taxon>
        <taxon>Ranunculales</taxon>
        <taxon>Circaeasteraceae</taxon>
        <taxon>Kingdonia</taxon>
    </lineage>
</organism>
<feature type="region of interest" description="Disordered" evidence="8">
    <location>
        <begin position="929"/>
        <end position="956"/>
    </location>
</feature>
<comment type="similarity">
    <text evidence="2">Belongs to the CND3 (condensin subunit 3) family.</text>
</comment>
<evidence type="ECO:0000256" key="3">
    <source>
        <dbReference type="ARBA" id="ARBA00022454"/>
    </source>
</evidence>
<evidence type="ECO:0000256" key="1">
    <source>
        <dbReference type="ARBA" id="ARBA00004286"/>
    </source>
</evidence>
<dbReference type="GO" id="GO:0007076">
    <property type="term" value="P:mitotic chromosome condensation"/>
    <property type="evidence" value="ECO:0007669"/>
    <property type="project" value="InterPro"/>
</dbReference>
<dbReference type="AlphaFoldDB" id="A0A7J7M7R6"/>
<keyword evidence="7" id="KW-0131">Cell cycle</keyword>
<accession>A0A7J7M7R6</accession>
<dbReference type="GO" id="GO:0000796">
    <property type="term" value="C:condensin complex"/>
    <property type="evidence" value="ECO:0007669"/>
    <property type="project" value="InterPro"/>
</dbReference>
<evidence type="ECO:0000256" key="4">
    <source>
        <dbReference type="ARBA" id="ARBA00022618"/>
    </source>
</evidence>
<evidence type="ECO:0000259" key="9">
    <source>
        <dbReference type="Pfam" id="PF12719"/>
    </source>
</evidence>
<feature type="region of interest" description="Disordered" evidence="8">
    <location>
        <begin position="997"/>
        <end position="1017"/>
    </location>
</feature>
<evidence type="ECO:0000256" key="7">
    <source>
        <dbReference type="ARBA" id="ARBA00023306"/>
    </source>
</evidence>
<dbReference type="InterPro" id="IPR025977">
    <property type="entry name" value="Cnd3_C"/>
</dbReference>
<dbReference type="Gene3D" id="1.25.10.10">
    <property type="entry name" value="Leucine-rich Repeat Variant"/>
    <property type="match status" value="1"/>
</dbReference>
<comment type="caution">
    <text evidence="10">The sequence shown here is derived from an EMBL/GenBank/DDBJ whole genome shotgun (WGS) entry which is preliminary data.</text>
</comment>
<keyword evidence="3" id="KW-0158">Chromosome</keyword>
<keyword evidence="11" id="KW-1185">Reference proteome</keyword>
<name>A0A7J7M7R6_9MAGN</name>
<dbReference type="InterPro" id="IPR011989">
    <property type="entry name" value="ARM-like"/>
</dbReference>
<evidence type="ECO:0000256" key="2">
    <source>
        <dbReference type="ARBA" id="ARBA00006533"/>
    </source>
</evidence>
<dbReference type="Proteomes" id="UP000541444">
    <property type="component" value="Unassembled WGS sequence"/>
</dbReference>
<dbReference type="InterPro" id="IPR027165">
    <property type="entry name" value="CND3"/>
</dbReference>
<evidence type="ECO:0000313" key="11">
    <source>
        <dbReference type="Proteomes" id="UP000541444"/>
    </source>
</evidence>
<proteinExistence type="inferred from homology"/>
<evidence type="ECO:0000256" key="8">
    <source>
        <dbReference type="SAM" id="MobiDB-lite"/>
    </source>
</evidence>
<keyword evidence="5" id="KW-0498">Mitosis</keyword>
<dbReference type="GO" id="GO:0000793">
    <property type="term" value="C:condensed chromosome"/>
    <property type="evidence" value="ECO:0007669"/>
    <property type="project" value="TreeGrafter"/>
</dbReference>
<evidence type="ECO:0000256" key="5">
    <source>
        <dbReference type="ARBA" id="ARBA00022776"/>
    </source>
</evidence>
<dbReference type="OrthoDB" id="27187at2759"/>
<dbReference type="Pfam" id="PF12719">
    <property type="entry name" value="Cnd3"/>
    <property type="match status" value="1"/>
</dbReference>
<dbReference type="PANTHER" id="PTHR14418:SF5">
    <property type="entry name" value="CONDENSIN COMPLEX SUBUNIT 3"/>
    <property type="match status" value="1"/>
</dbReference>
<dbReference type="EMBL" id="JACGCM010001726">
    <property type="protein sequence ID" value="KAF6150814.1"/>
    <property type="molecule type" value="Genomic_DNA"/>
</dbReference>
<reference evidence="10 11" key="1">
    <citation type="journal article" date="2020" name="IScience">
        <title>Genome Sequencing of the Endangered Kingdonia uniflora (Circaeasteraceae, Ranunculales) Reveals Potential Mechanisms of Evolutionary Specialization.</title>
        <authorList>
            <person name="Sun Y."/>
            <person name="Deng T."/>
            <person name="Zhang A."/>
            <person name="Moore M.J."/>
            <person name="Landis J.B."/>
            <person name="Lin N."/>
            <person name="Zhang H."/>
            <person name="Zhang X."/>
            <person name="Huang J."/>
            <person name="Zhang X."/>
            <person name="Sun H."/>
            <person name="Wang H."/>
        </authorList>
    </citation>
    <scope>NUCLEOTIDE SEQUENCE [LARGE SCALE GENOMIC DNA]</scope>
    <source>
        <strain evidence="10">TB1705</strain>
        <tissue evidence="10">Leaf</tissue>
    </source>
</reference>
<gene>
    <name evidence="10" type="ORF">GIB67_020897</name>
</gene>